<feature type="non-terminal residue" evidence="1">
    <location>
        <position position="1"/>
    </location>
</feature>
<sequence length="88" mass="9725">FIFSMLCLAEPINNIRYNFPNPFGTGTITHSDPCARALGCTECQTSDFCSKINGLDQMCSVNGCCVDDPQKGHINCTRECHSHAYCEQ</sequence>
<organism evidence="1 2">
    <name type="scientific">Pristionchus mayeri</name>
    <dbReference type="NCBI Taxonomy" id="1317129"/>
    <lineage>
        <taxon>Eukaryota</taxon>
        <taxon>Metazoa</taxon>
        <taxon>Ecdysozoa</taxon>
        <taxon>Nematoda</taxon>
        <taxon>Chromadorea</taxon>
        <taxon>Rhabditida</taxon>
        <taxon>Rhabditina</taxon>
        <taxon>Diplogasteromorpha</taxon>
        <taxon>Diplogasteroidea</taxon>
        <taxon>Neodiplogasteridae</taxon>
        <taxon>Pristionchus</taxon>
    </lineage>
</organism>
<gene>
    <name evidence="1" type="ORF">PMAYCL1PPCAC_10425</name>
</gene>
<evidence type="ECO:0000313" key="1">
    <source>
        <dbReference type="EMBL" id="GMR40230.1"/>
    </source>
</evidence>
<dbReference type="AlphaFoldDB" id="A0AAN4ZNH0"/>
<protein>
    <submittedName>
        <fullName evidence="1">Uncharacterized protein</fullName>
    </submittedName>
</protein>
<dbReference type="Proteomes" id="UP001328107">
    <property type="component" value="Unassembled WGS sequence"/>
</dbReference>
<evidence type="ECO:0000313" key="2">
    <source>
        <dbReference type="Proteomes" id="UP001328107"/>
    </source>
</evidence>
<proteinExistence type="predicted"/>
<comment type="caution">
    <text evidence="1">The sequence shown here is derived from an EMBL/GenBank/DDBJ whole genome shotgun (WGS) entry which is preliminary data.</text>
</comment>
<dbReference type="EMBL" id="BTRK01000003">
    <property type="protein sequence ID" value="GMR40230.1"/>
    <property type="molecule type" value="Genomic_DNA"/>
</dbReference>
<name>A0AAN4ZNH0_9BILA</name>
<reference evidence="2" key="1">
    <citation type="submission" date="2022-10" db="EMBL/GenBank/DDBJ databases">
        <title>Genome assembly of Pristionchus species.</title>
        <authorList>
            <person name="Yoshida K."/>
            <person name="Sommer R.J."/>
        </authorList>
    </citation>
    <scope>NUCLEOTIDE SEQUENCE [LARGE SCALE GENOMIC DNA]</scope>
    <source>
        <strain evidence="2">RS5460</strain>
    </source>
</reference>
<keyword evidence="2" id="KW-1185">Reference proteome</keyword>
<feature type="non-terminal residue" evidence="1">
    <location>
        <position position="88"/>
    </location>
</feature>
<accession>A0AAN4ZNH0</accession>